<keyword evidence="4" id="KW-1185">Reference proteome</keyword>
<reference evidence="3 4" key="1">
    <citation type="journal article" date="2019" name="Emerg. Microbes Infect.">
        <title>Comprehensive subspecies identification of 175 nontuberculous mycobacteria species based on 7547 genomic profiles.</title>
        <authorList>
            <person name="Matsumoto Y."/>
            <person name="Kinjo T."/>
            <person name="Motooka D."/>
            <person name="Nabeya D."/>
            <person name="Jung N."/>
            <person name="Uechi K."/>
            <person name="Horii T."/>
            <person name="Iida T."/>
            <person name="Fujita J."/>
            <person name="Nakamura S."/>
        </authorList>
    </citation>
    <scope>NUCLEOTIDE SEQUENCE [LARGE SCALE GENOMIC DNA]</scope>
    <source>
        <strain evidence="3 4">JCM 18538</strain>
    </source>
</reference>
<keyword evidence="1" id="KW-0378">Hydrolase</keyword>
<organism evidence="3 4">
    <name type="scientific">Mycolicibacterium arabiense</name>
    <dbReference type="NCBI Taxonomy" id="1286181"/>
    <lineage>
        <taxon>Bacteria</taxon>
        <taxon>Bacillati</taxon>
        <taxon>Actinomycetota</taxon>
        <taxon>Actinomycetes</taxon>
        <taxon>Mycobacteriales</taxon>
        <taxon>Mycobacteriaceae</taxon>
        <taxon>Mycolicibacterium</taxon>
    </lineage>
</organism>
<geneLocation type="plasmid" evidence="4">
    <name>pjcm18538 dna</name>
</geneLocation>
<dbReference type="InterPro" id="IPR029058">
    <property type="entry name" value="AB_hydrolase_fold"/>
</dbReference>
<dbReference type="RefSeq" id="WP_163920435.1">
    <property type="nucleotide sequence ID" value="NZ_AP022593.1"/>
</dbReference>
<dbReference type="Gene3D" id="3.40.50.1820">
    <property type="entry name" value="alpha/beta hydrolase"/>
    <property type="match status" value="1"/>
</dbReference>
<sequence length="383" mass="41591">MVLDTARRLIELRPTDVVLASTRVYSSLPVVGKHLEPFAGLTAMAMYGGHYAPAAIRAAYSRHSGVSAVVAGAAETMTPDAAAELAVKAGGNRMPPFVRARAQRKRCLYRSSIQYGDHPSQLLDVWRKPNLPPNAPVLLFVPGGAWVQGTRVLQGHTLLSHLVKRGWVCLTMDYRVSPVHRWPRHIGDVNAAIAWARAHAHEYGGDSDFVAIAGCSAGGHLAALAGLTPGDPAFRGELSDDADTTVDAVVGIYGRYDWEDRSTSTRRSFQSFLERVVVGRRQARHPEIFRAASPMARIHEDAPPFFLIHGEHDAIIPVGEARDFHAALQAVSRNPVVYSEVPRAGHAFDLVDSSHARRCAVEVGHFLNGVRDAHVGRRTAAAV</sequence>
<dbReference type="GO" id="GO:0016787">
    <property type="term" value="F:hydrolase activity"/>
    <property type="evidence" value="ECO:0007669"/>
    <property type="project" value="UniProtKB-KW"/>
</dbReference>
<name>A0A7I7S1I7_9MYCO</name>
<dbReference type="PANTHER" id="PTHR48081">
    <property type="entry name" value="AB HYDROLASE SUPERFAMILY PROTEIN C4A8.06C"/>
    <property type="match status" value="1"/>
</dbReference>
<dbReference type="InterPro" id="IPR050300">
    <property type="entry name" value="GDXG_lipolytic_enzyme"/>
</dbReference>
<dbReference type="Pfam" id="PF20434">
    <property type="entry name" value="BD-FAE"/>
    <property type="match status" value="1"/>
</dbReference>
<dbReference type="InterPro" id="IPR049492">
    <property type="entry name" value="BD-FAE-like_dom"/>
</dbReference>
<gene>
    <name evidence="3" type="ORF">MARA_42360</name>
</gene>
<dbReference type="AlphaFoldDB" id="A0A7I7S1I7"/>
<dbReference type="PANTHER" id="PTHR48081:SF33">
    <property type="entry name" value="KYNURENINE FORMAMIDASE"/>
    <property type="match status" value="1"/>
</dbReference>
<evidence type="ECO:0000313" key="3">
    <source>
        <dbReference type="EMBL" id="BBY50768.1"/>
    </source>
</evidence>
<proteinExistence type="predicted"/>
<feature type="domain" description="BD-FAE-like" evidence="2">
    <location>
        <begin position="123"/>
        <end position="328"/>
    </location>
</feature>
<dbReference type="KEGG" id="marz:MARA_42360"/>
<evidence type="ECO:0000256" key="1">
    <source>
        <dbReference type="ARBA" id="ARBA00022801"/>
    </source>
</evidence>
<dbReference type="SUPFAM" id="SSF53474">
    <property type="entry name" value="alpha/beta-Hydrolases"/>
    <property type="match status" value="1"/>
</dbReference>
<protein>
    <submittedName>
        <fullName evidence="3">Esterase</fullName>
    </submittedName>
</protein>
<accession>A0A7I7S1I7</accession>
<dbReference type="EMBL" id="AP022593">
    <property type="protein sequence ID" value="BBY50768.1"/>
    <property type="molecule type" value="Genomic_DNA"/>
</dbReference>
<evidence type="ECO:0000313" key="4">
    <source>
        <dbReference type="Proteomes" id="UP000467428"/>
    </source>
</evidence>
<evidence type="ECO:0000259" key="2">
    <source>
        <dbReference type="Pfam" id="PF20434"/>
    </source>
</evidence>
<dbReference type="Proteomes" id="UP000467428">
    <property type="component" value="Chromosome"/>
</dbReference>